<feature type="compositionally biased region" description="Low complexity" evidence="3">
    <location>
        <begin position="694"/>
        <end position="706"/>
    </location>
</feature>
<dbReference type="InterPro" id="IPR011043">
    <property type="entry name" value="Gal_Oxase/kelch_b-propeller"/>
</dbReference>
<dbReference type="PANTHER" id="PTHR47435:SF4">
    <property type="entry name" value="KELCH REPEAT PROTEIN (AFU_ORTHOLOGUE AFUA_5G12780)"/>
    <property type="match status" value="1"/>
</dbReference>
<protein>
    <recommendedName>
        <fullName evidence="8">Kelch repeat protein</fullName>
    </recommendedName>
</protein>
<evidence type="ECO:0008006" key="8">
    <source>
        <dbReference type="Google" id="ProtNLM"/>
    </source>
</evidence>
<keyword evidence="7" id="KW-1185">Reference proteome</keyword>
<organism evidence="6 7">
    <name type="scientific">Delitschia confertaspora ATCC 74209</name>
    <dbReference type="NCBI Taxonomy" id="1513339"/>
    <lineage>
        <taxon>Eukaryota</taxon>
        <taxon>Fungi</taxon>
        <taxon>Dikarya</taxon>
        <taxon>Ascomycota</taxon>
        <taxon>Pezizomycotina</taxon>
        <taxon>Dothideomycetes</taxon>
        <taxon>Pleosporomycetidae</taxon>
        <taxon>Pleosporales</taxon>
        <taxon>Delitschiaceae</taxon>
        <taxon>Delitschia</taxon>
    </lineage>
</organism>
<keyword evidence="5" id="KW-0732">Signal</keyword>
<gene>
    <name evidence="6" type="ORF">GQ43DRAFT_468844</name>
</gene>
<sequence length="783" mass="85966">MAFVRKCLFAALSFAALSVQDVKDPLKDFCRRWGHQTAEVDGKLYIDGGQVTWNPQSANPLNYTNIWLLYSDLNTTTGDIGMPLQYANLTKNSSVPSVSGGILWPDEVNKVFYLYGGEYQGNPEEFTFWAYDTILNQWNVTQFKSNVNTIHRVAFGAGTVMEDLGRGFYYGGWLNNKTIPGWTGPPIATNNMIEWDMTRSTLNNNTGPEDGIGRAEGVMTYLPASDGGLLVYFGGIEDPYKNGSFVAANMSKIHIYDVSSSKWYTQTASGTIPPARRRFCAGATWADDYSSFNIHLYGGMGIPNITGFDDVYILTLPSFTWIKAFPGDNSNGSAPHGMTTCNVVNRDQMIVMGGWFAASDACDSPNGWGQHNMNLGYNGAQRALWDKYDPKLSTYIVPTPVISVVGGGPTGGATVTKPSSWDNPDLSVYFTRVATFTPRSATRIIPTSTGTPKDGSDSSKINVAAIAGGAAGGLVGLIIILCLILYCLHRRKKAQKEAEKRGTRPPDTPPTELPATSPRPVHEMPSPGASKYLMQQQRELPPNTIHPAFAGSTGSQSPSTNPPESNFVSPLSPYNHSTTYTATTPSPHDAEPTYHGYQSPQHAQNRPSLAKYADQPYPPDHPNYVEAYEAQQRDYSYPPLASEFPTSAPRRSPQMKQPAYDISQPVTQTYYPPPPEPTPHSISHHQNQTQPQTHLQHQSHSYSHSHSATHLPQSSNAGHSPRLDTGTPEGNGRQYDVELDRSTENTPAQFYVARESRERVSQSRDGNGGGERRPVRGRFVEVE</sequence>
<feature type="region of interest" description="Disordered" evidence="3">
    <location>
        <begin position="543"/>
        <end position="623"/>
    </location>
</feature>
<dbReference type="OrthoDB" id="10251809at2759"/>
<dbReference type="InterPro" id="IPR015915">
    <property type="entry name" value="Kelch-typ_b-propeller"/>
</dbReference>
<feature type="transmembrane region" description="Helical" evidence="4">
    <location>
        <begin position="463"/>
        <end position="488"/>
    </location>
</feature>
<dbReference type="Proteomes" id="UP000799536">
    <property type="component" value="Unassembled WGS sequence"/>
</dbReference>
<dbReference type="AlphaFoldDB" id="A0A9P4JY97"/>
<feature type="region of interest" description="Disordered" evidence="3">
    <location>
        <begin position="495"/>
        <end position="528"/>
    </location>
</feature>
<evidence type="ECO:0000256" key="5">
    <source>
        <dbReference type="SAM" id="SignalP"/>
    </source>
</evidence>
<evidence type="ECO:0000256" key="1">
    <source>
        <dbReference type="ARBA" id="ARBA00022737"/>
    </source>
</evidence>
<feature type="compositionally biased region" description="Polar residues" evidence="3">
    <location>
        <begin position="708"/>
        <end position="718"/>
    </location>
</feature>
<dbReference type="Gene3D" id="2.120.10.80">
    <property type="entry name" value="Kelch-type beta propeller"/>
    <property type="match status" value="1"/>
</dbReference>
<feature type="compositionally biased region" description="Polar residues" evidence="3">
    <location>
        <begin position="680"/>
        <end position="693"/>
    </location>
</feature>
<feature type="compositionally biased region" description="Basic and acidic residues" evidence="3">
    <location>
        <begin position="495"/>
        <end position="504"/>
    </location>
</feature>
<dbReference type="EMBL" id="ML993870">
    <property type="protein sequence ID" value="KAF2204718.1"/>
    <property type="molecule type" value="Genomic_DNA"/>
</dbReference>
<reference evidence="6" key="1">
    <citation type="journal article" date="2020" name="Stud. Mycol.">
        <title>101 Dothideomycetes genomes: a test case for predicting lifestyles and emergence of pathogens.</title>
        <authorList>
            <person name="Haridas S."/>
            <person name="Albert R."/>
            <person name="Binder M."/>
            <person name="Bloem J."/>
            <person name="Labutti K."/>
            <person name="Salamov A."/>
            <person name="Andreopoulos B."/>
            <person name="Baker S."/>
            <person name="Barry K."/>
            <person name="Bills G."/>
            <person name="Bluhm B."/>
            <person name="Cannon C."/>
            <person name="Castanera R."/>
            <person name="Culley D."/>
            <person name="Daum C."/>
            <person name="Ezra D."/>
            <person name="Gonzalez J."/>
            <person name="Henrissat B."/>
            <person name="Kuo A."/>
            <person name="Liang C."/>
            <person name="Lipzen A."/>
            <person name="Lutzoni F."/>
            <person name="Magnuson J."/>
            <person name="Mondo S."/>
            <person name="Nolan M."/>
            <person name="Ohm R."/>
            <person name="Pangilinan J."/>
            <person name="Park H.-J."/>
            <person name="Ramirez L."/>
            <person name="Alfaro M."/>
            <person name="Sun H."/>
            <person name="Tritt A."/>
            <person name="Yoshinaga Y."/>
            <person name="Zwiers L.-H."/>
            <person name="Turgeon B."/>
            <person name="Goodwin S."/>
            <person name="Spatafora J."/>
            <person name="Crous P."/>
            <person name="Grigoriev I."/>
        </authorList>
    </citation>
    <scope>NUCLEOTIDE SEQUENCE</scope>
    <source>
        <strain evidence="6">ATCC 74209</strain>
    </source>
</reference>
<feature type="signal peptide" evidence="5">
    <location>
        <begin position="1"/>
        <end position="18"/>
    </location>
</feature>
<dbReference type="GO" id="GO:0019760">
    <property type="term" value="P:glucosinolate metabolic process"/>
    <property type="evidence" value="ECO:0007669"/>
    <property type="project" value="UniProtKB-ARBA"/>
</dbReference>
<keyword evidence="4" id="KW-1133">Transmembrane helix</keyword>
<evidence type="ECO:0000256" key="2">
    <source>
        <dbReference type="ARBA" id="ARBA00023004"/>
    </source>
</evidence>
<name>A0A9P4JY97_9PLEO</name>
<proteinExistence type="predicted"/>
<feature type="compositionally biased region" description="Polar residues" evidence="3">
    <location>
        <begin position="596"/>
        <end position="607"/>
    </location>
</feature>
<dbReference type="SUPFAM" id="SSF50965">
    <property type="entry name" value="Galactose oxidase, central domain"/>
    <property type="match status" value="1"/>
</dbReference>
<feature type="chain" id="PRO_5040393949" description="Kelch repeat protein" evidence="5">
    <location>
        <begin position="19"/>
        <end position="783"/>
    </location>
</feature>
<accession>A0A9P4JY97</accession>
<evidence type="ECO:0000256" key="3">
    <source>
        <dbReference type="SAM" id="MobiDB-lite"/>
    </source>
</evidence>
<evidence type="ECO:0000313" key="6">
    <source>
        <dbReference type="EMBL" id="KAF2204718.1"/>
    </source>
</evidence>
<feature type="compositionally biased region" description="Polar residues" evidence="3">
    <location>
        <begin position="552"/>
        <end position="586"/>
    </location>
</feature>
<evidence type="ECO:0000256" key="4">
    <source>
        <dbReference type="SAM" id="Phobius"/>
    </source>
</evidence>
<keyword evidence="4" id="KW-0472">Membrane</keyword>
<keyword evidence="2" id="KW-0408">Iron</keyword>
<keyword evidence="1" id="KW-0677">Repeat</keyword>
<keyword evidence="4" id="KW-0812">Transmembrane</keyword>
<comment type="caution">
    <text evidence="6">The sequence shown here is derived from an EMBL/GenBank/DDBJ whole genome shotgun (WGS) entry which is preliminary data.</text>
</comment>
<feature type="region of interest" description="Disordered" evidence="3">
    <location>
        <begin position="638"/>
        <end position="783"/>
    </location>
</feature>
<dbReference type="PANTHER" id="PTHR47435">
    <property type="entry name" value="KELCH REPEAT PROTEIN (AFU_ORTHOLOGUE AFUA_5G12780)"/>
    <property type="match status" value="1"/>
</dbReference>
<feature type="compositionally biased region" description="Basic and acidic residues" evidence="3">
    <location>
        <begin position="770"/>
        <end position="783"/>
    </location>
</feature>
<evidence type="ECO:0000313" key="7">
    <source>
        <dbReference type="Proteomes" id="UP000799536"/>
    </source>
</evidence>